<dbReference type="EMBL" id="JACTNZ010000004">
    <property type="protein sequence ID" value="KAG5553740.1"/>
    <property type="molecule type" value="Genomic_DNA"/>
</dbReference>
<gene>
    <name evidence="1" type="ORF">RHGRI_011578</name>
</gene>
<dbReference type="Gene3D" id="1.25.10.10">
    <property type="entry name" value="Leucine-rich Repeat Variant"/>
    <property type="match status" value="1"/>
</dbReference>
<sequence>MFLDEDLATEVAWIIVYLSALSNVAIDMLVKSDLLQLLVERLATSNSLQLLIPVLRSLGNLVAGDAHMTDGFFVVGQGIPG</sequence>
<dbReference type="AlphaFoldDB" id="A0AAV6KMN8"/>
<dbReference type="InterPro" id="IPR011989">
    <property type="entry name" value="ARM-like"/>
</dbReference>
<keyword evidence="2" id="KW-1185">Reference proteome</keyword>
<organism evidence="1 2">
    <name type="scientific">Rhododendron griersonianum</name>
    <dbReference type="NCBI Taxonomy" id="479676"/>
    <lineage>
        <taxon>Eukaryota</taxon>
        <taxon>Viridiplantae</taxon>
        <taxon>Streptophyta</taxon>
        <taxon>Embryophyta</taxon>
        <taxon>Tracheophyta</taxon>
        <taxon>Spermatophyta</taxon>
        <taxon>Magnoliopsida</taxon>
        <taxon>eudicotyledons</taxon>
        <taxon>Gunneridae</taxon>
        <taxon>Pentapetalae</taxon>
        <taxon>asterids</taxon>
        <taxon>Ericales</taxon>
        <taxon>Ericaceae</taxon>
        <taxon>Ericoideae</taxon>
        <taxon>Rhodoreae</taxon>
        <taxon>Rhododendron</taxon>
    </lineage>
</organism>
<reference evidence="1" key="1">
    <citation type="submission" date="2020-08" db="EMBL/GenBank/DDBJ databases">
        <title>Plant Genome Project.</title>
        <authorList>
            <person name="Zhang R.-G."/>
        </authorList>
    </citation>
    <scope>NUCLEOTIDE SEQUENCE</scope>
    <source>
        <strain evidence="1">WSP0</strain>
        <tissue evidence="1">Leaf</tissue>
    </source>
</reference>
<name>A0AAV6KMN8_9ERIC</name>
<dbReference type="SUPFAM" id="SSF48371">
    <property type="entry name" value="ARM repeat"/>
    <property type="match status" value="1"/>
</dbReference>
<proteinExistence type="predicted"/>
<dbReference type="Proteomes" id="UP000823749">
    <property type="component" value="Chromosome 4"/>
</dbReference>
<comment type="caution">
    <text evidence="1">The sequence shown here is derived from an EMBL/GenBank/DDBJ whole genome shotgun (WGS) entry which is preliminary data.</text>
</comment>
<evidence type="ECO:0000313" key="2">
    <source>
        <dbReference type="Proteomes" id="UP000823749"/>
    </source>
</evidence>
<evidence type="ECO:0000313" key="1">
    <source>
        <dbReference type="EMBL" id="KAG5553740.1"/>
    </source>
</evidence>
<protein>
    <recommendedName>
        <fullName evidence="3">ARM repeat superfamily protein</fullName>
    </recommendedName>
</protein>
<dbReference type="InterPro" id="IPR016024">
    <property type="entry name" value="ARM-type_fold"/>
</dbReference>
<accession>A0AAV6KMN8</accession>
<evidence type="ECO:0008006" key="3">
    <source>
        <dbReference type="Google" id="ProtNLM"/>
    </source>
</evidence>